<name>A0A183F0U9_9BILA</name>
<dbReference type="OrthoDB" id="26719at2759"/>
<comment type="caution">
    <text evidence="2">Lacks conserved residue(s) required for the propagation of feature annotation.</text>
</comment>
<reference evidence="7" key="1">
    <citation type="submission" date="2016-06" db="UniProtKB">
        <authorList>
            <consortium name="WormBaseParasite"/>
        </authorList>
    </citation>
    <scope>IDENTIFICATION</scope>
</reference>
<feature type="domain" description="EGF-like" evidence="4">
    <location>
        <begin position="1"/>
        <end position="33"/>
    </location>
</feature>
<dbReference type="AlphaFoldDB" id="A0A183F0U9"/>
<dbReference type="EMBL" id="UYRT01114808">
    <property type="protein sequence ID" value="VDN49563.1"/>
    <property type="molecule type" value="Genomic_DNA"/>
</dbReference>
<feature type="disulfide bond" evidence="2">
    <location>
        <begin position="23"/>
        <end position="32"/>
    </location>
</feature>
<dbReference type="InterPro" id="IPR000742">
    <property type="entry name" value="EGF"/>
</dbReference>
<feature type="domain" description="Laminin G" evidence="3">
    <location>
        <begin position="35"/>
        <end position="158"/>
    </location>
</feature>
<evidence type="ECO:0000313" key="5">
    <source>
        <dbReference type="EMBL" id="VDN49563.1"/>
    </source>
</evidence>
<dbReference type="Pfam" id="PF02210">
    <property type="entry name" value="Laminin_G_2"/>
    <property type="match status" value="1"/>
</dbReference>
<dbReference type="PROSITE" id="PS01186">
    <property type="entry name" value="EGF_2"/>
    <property type="match status" value="1"/>
</dbReference>
<protein>
    <submittedName>
        <fullName evidence="7">EGF-like domain-containing protein</fullName>
    </submittedName>
</protein>
<dbReference type="PROSITE" id="PS00022">
    <property type="entry name" value="EGF_1"/>
    <property type="match status" value="1"/>
</dbReference>
<gene>
    <name evidence="5" type="ORF">GPUH_LOCUS26840</name>
</gene>
<accession>A0A183F0U9</accession>
<reference evidence="5 6" key="2">
    <citation type="submission" date="2018-11" db="EMBL/GenBank/DDBJ databases">
        <authorList>
            <consortium name="Pathogen Informatics"/>
        </authorList>
    </citation>
    <scope>NUCLEOTIDE SEQUENCE [LARGE SCALE GENOMIC DNA]</scope>
</reference>
<evidence type="ECO:0000313" key="7">
    <source>
        <dbReference type="WBParaSite" id="GPUH_0002687001-mRNA-1"/>
    </source>
</evidence>
<evidence type="ECO:0000259" key="4">
    <source>
        <dbReference type="PROSITE" id="PS50026"/>
    </source>
</evidence>
<keyword evidence="6" id="KW-1185">Reference proteome</keyword>
<proteinExistence type="predicted"/>
<dbReference type="WBParaSite" id="GPUH_0002687001-mRNA-1">
    <property type="protein sequence ID" value="GPUH_0002687001-mRNA-1"/>
    <property type="gene ID" value="GPUH_0002687001"/>
</dbReference>
<evidence type="ECO:0000256" key="2">
    <source>
        <dbReference type="PROSITE-ProRule" id="PRU00076"/>
    </source>
</evidence>
<dbReference type="Gene3D" id="2.60.120.200">
    <property type="match status" value="1"/>
</dbReference>
<sequence length="158" mass="17628">MCDNRSCMNGVKLEKGKDILCKCDDGYSGEECQLRIRSFDGHSSSINFPHKQKIASLSLEFRTANPSSLLLSSFSIGNSGIHLFSLILKNGQVHLISSSRGKKKELAVEEKVNDGSWKRIRLRSKRRAVKLTVEKCDEAGFCEPCKNNRCVAIASDFE</sequence>
<keyword evidence="1 2" id="KW-1015">Disulfide bond</keyword>
<organism evidence="7">
    <name type="scientific">Gongylonema pulchrum</name>
    <dbReference type="NCBI Taxonomy" id="637853"/>
    <lineage>
        <taxon>Eukaryota</taxon>
        <taxon>Metazoa</taxon>
        <taxon>Ecdysozoa</taxon>
        <taxon>Nematoda</taxon>
        <taxon>Chromadorea</taxon>
        <taxon>Rhabditida</taxon>
        <taxon>Spirurina</taxon>
        <taxon>Spiruromorpha</taxon>
        <taxon>Spiruroidea</taxon>
        <taxon>Gongylonematidae</taxon>
        <taxon>Gongylonema</taxon>
    </lineage>
</organism>
<dbReference type="SUPFAM" id="SSF49899">
    <property type="entry name" value="Concanavalin A-like lectins/glucanases"/>
    <property type="match status" value="1"/>
</dbReference>
<keyword evidence="2" id="KW-0245">EGF-like domain</keyword>
<dbReference type="Proteomes" id="UP000271098">
    <property type="component" value="Unassembled WGS sequence"/>
</dbReference>
<dbReference type="PROSITE" id="PS50025">
    <property type="entry name" value="LAM_G_DOMAIN"/>
    <property type="match status" value="1"/>
</dbReference>
<dbReference type="InterPro" id="IPR013320">
    <property type="entry name" value="ConA-like_dom_sf"/>
</dbReference>
<dbReference type="InterPro" id="IPR001791">
    <property type="entry name" value="Laminin_G"/>
</dbReference>
<dbReference type="PROSITE" id="PS50026">
    <property type="entry name" value="EGF_3"/>
    <property type="match status" value="1"/>
</dbReference>
<evidence type="ECO:0000259" key="3">
    <source>
        <dbReference type="PROSITE" id="PS50025"/>
    </source>
</evidence>
<evidence type="ECO:0000256" key="1">
    <source>
        <dbReference type="ARBA" id="ARBA00023157"/>
    </source>
</evidence>
<evidence type="ECO:0000313" key="6">
    <source>
        <dbReference type="Proteomes" id="UP000271098"/>
    </source>
</evidence>